<dbReference type="AlphaFoldDB" id="A0A085NK93"/>
<name>A0A085NK93_9BILA</name>
<dbReference type="EMBL" id="KL367492">
    <property type="protein sequence ID" value="KFD69889.1"/>
    <property type="molecule type" value="Genomic_DNA"/>
</dbReference>
<accession>A0A085NK93</accession>
<reference evidence="1" key="1">
    <citation type="journal article" date="2014" name="Nat. Genet.">
        <title>Genome and transcriptome of the porcine whipworm Trichuris suis.</title>
        <authorList>
            <person name="Jex A.R."/>
            <person name="Nejsum P."/>
            <person name="Schwarz E.M."/>
            <person name="Hu L."/>
            <person name="Young N.D."/>
            <person name="Hall R.S."/>
            <person name="Korhonen P.K."/>
            <person name="Liao S."/>
            <person name="Thamsborg S."/>
            <person name="Xia J."/>
            <person name="Xu P."/>
            <person name="Wang S."/>
            <person name="Scheerlinck J.P."/>
            <person name="Hofmann A."/>
            <person name="Sternberg P.W."/>
            <person name="Wang J."/>
            <person name="Gasser R.B."/>
        </authorList>
    </citation>
    <scope>NUCLEOTIDE SEQUENCE [LARGE SCALE GENOMIC DNA]</scope>
    <source>
        <strain evidence="1">DCEP-RM93F</strain>
    </source>
</reference>
<evidence type="ECO:0000313" key="1">
    <source>
        <dbReference type="EMBL" id="KFD69889.1"/>
    </source>
</evidence>
<proteinExistence type="predicted"/>
<organism evidence="1">
    <name type="scientific">Trichuris suis</name>
    <name type="common">pig whipworm</name>
    <dbReference type="NCBI Taxonomy" id="68888"/>
    <lineage>
        <taxon>Eukaryota</taxon>
        <taxon>Metazoa</taxon>
        <taxon>Ecdysozoa</taxon>
        <taxon>Nematoda</taxon>
        <taxon>Enoplea</taxon>
        <taxon>Dorylaimia</taxon>
        <taxon>Trichinellida</taxon>
        <taxon>Trichuridae</taxon>
        <taxon>Trichuris</taxon>
    </lineage>
</organism>
<protein>
    <submittedName>
        <fullName evidence="1">Uncharacterized protein</fullName>
    </submittedName>
</protein>
<sequence>MVQMKLKRSVFSSETSLNEDIQSLSRPPPWVKGNSKFQVSTFKFLSGNFMNRSMLCILSCMPNNSLIRLSICECIKEVYQLNILHSIIREIDRPQFCIFLIDHRIYFQAIFQSSKMSSH</sequence>
<gene>
    <name evidence="1" type="ORF">M514_18011</name>
</gene>
<dbReference type="Proteomes" id="UP000030758">
    <property type="component" value="Unassembled WGS sequence"/>
</dbReference>